<protein>
    <recommendedName>
        <fullName evidence="5">RRM domain-containing protein</fullName>
    </recommendedName>
</protein>
<feature type="compositionally biased region" description="Basic and acidic residues" evidence="4">
    <location>
        <begin position="568"/>
        <end position="588"/>
    </location>
</feature>
<name>A0A427YTC8_9TREE</name>
<dbReference type="GO" id="GO:0000398">
    <property type="term" value="P:mRNA splicing, via spliceosome"/>
    <property type="evidence" value="ECO:0007669"/>
    <property type="project" value="TreeGrafter"/>
</dbReference>
<reference evidence="6 7" key="1">
    <citation type="submission" date="2018-11" db="EMBL/GenBank/DDBJ databases">
        <title>Genome sequence of Saitozyma podzolica DSM 27192.</title>
        <authorList>
            <person name="Aliyu H."/>
            <person name="Gorte O."/>
            <person name="Ochsenreither K."/>
        </authorList>
    </citation>
    <scope>NUCLEOTIDE SEQUENCE [LARGE SCALE GENOMIC DNA]</scope>
    <source>
        <strain evidence="6 7">DSM 27192</strain>
    </source>
</reference>
<accession>A0A427YTC8</accession>
<sequence length="588" mass="64314">MSYRPRSPSRSRSRSPDYRHRRYSPSRPLSPPSPPRRYGEPSRDYRPPPPRRYGDDDYPPRRYEDDYPPQRYDDRPPPGDPRDWRGGPARGDGRYDDQPARFRDDGDSGSGRDYRDREAGRRGFERYDERPPLGGMAADREEVRPRGVSRGEPPREPQWERGRDVSELEAQTNSPHYHQDGGLRRSNAPSEPARDVIFVGLDEELSENDFMGFLRTEHRALIDSVKIVRKRYADTGKMNCLGFATFATLRSAQDFVESNHPAVLMPALYAHSEPRKVRIDYAAPPSSAPEGHQAGYQAPPAQSSRGHDGMRDVGQPGGGKRVLLLRGLDSRTHGDEVVRRVAQEIARLLGKQGSEKQAEAAISRVVMVVDRVGSMSWGLSFVELVTTELASALLPFLLFPQHQPQGFVISQAPVAVSFAASTSFVPAPAGPLGGQFLVRASRKGGIGSDSIHQPDGDWCAYWHEQGGAVETIPKSAAPEGAIGPELSTELKVFLGGLAGPLGPQATSVGVPTGTSAPSQGLLSGIGMQPIKIGAPAGKGKKKEREEDMLVPLGGKNVLGGEEEEEIDAVGKDTVLRSRSESRDGSGRR</sequence>
<evidence type="ECO:0000256" key="4">
    <source>
        <dbReference type="SAM" id="MobiDB-lite"/>
    </source>
</evidence>
<gene>
    <name evidence="6" type="ORF">EHS25_004183</name>
</gene>
<dbReference type="Proteomes" id="UP000279259">
    <property type="component" value="Unassembled WGS sequence"/>
</dbReference>
<dbReference type="SUPFAM" id="SSF54928">
    <property type="entry name" value="RNA-binding domain, RBD"/>
    <property type="match status" value="1"/>
</dbReference>
<feature type="compositionally biased region" description="Basic and acidic residues" evidence="4">
    <location>
        <begin position="152"/>
        <end position="164"/>
    </location>
</feature>
<comment type="subcellular location">
    <subcellularLocation>
        <location evidence="1">Nucleus</location>
    </subcellularLocation>
</comment>
<proteinExistence type="predicted"/>
<dbReference type="InterPro" id="IPR012677">
    <property type="entry name" value="Nucleotide-bd_a/b_plait_sf"/>
</dbReference>
<dbReference type="STRING" id="1890683.A0A427YTC8"/>
<dbReference type="OrthoDB" id="29523at2759"/>
<dbReference type="InterPro" id="IPR035979">
    <property type="entry name" value="RBD_domain_sf"/>
</dbReference>
<evidence type="ECO:0000313" key="6">
    <source>
        <dbReference type="EMBL" id="RSH94380.1"/>
    </source>
</evidence>
<keyword evidence="3" id="KW-0694">RNA-binding</keyword>
<feature type="domain" description="RRM" evidence="5">
    <location>
        <begin position="194"/>
        <end position="284"/>
    </location>
</feature>
<dbReference type="GO" id="GO:0003723">
    <property type="term" value="F:RNA binding"/>
    <property type="evidence" value="ECO:0007669"/>
    <property type="project" value="UniProtKB-UniRule"/>
</dbReference>
<feature type="compositionally biased region" description="Basic residues" evidence="4">
    <location>
        <begin position="7"/>
        <end position="24"/>
    </location>
</feature>
<dbReference type="PANTHER" id="PTHR13948:SF3">
    <property type="entry name" value="FI21118P1"/>
    <property type="match status" value="1"/>
</dbReference>
<evidence type="ECO:0000256" key="2">
    <source>
        <dbReference type="ARBA" id="ARBA00023242"/>
    </source>
</evidence>
<organism evidence="6 7">
    <name type="scientific">Saitozyma podzolica</name>
    <dbReference type="NCBI Taxonomy" id="1890683"/>
    <lineage>
        <taxon>Eukaryota</taxon>
        <taxon>Fungi</taxon>
        <taxon>Dikarya</taxon>
        <taxon>Basidiomycota</taxon>
        <taxon>Agaricomycotina</taxon>
        <taxon>Tremellomycetes</taxon>
        <taxon>Tremellales</taxon>
        <taxon>Trimorphomycetaceae</taxon>
        <taxon>Saitozyma</taxon>
    </lineage>
</organism>
<dbReference type="InterPro" id="IPR000504">
    <property type="entry name" value="RRM_dom"/>
</dbReference>
<feature type="region of interest" description="Disordered" evidence="4">
    <location>
        <begin position="281"/>
        <end position="317"/>
    </location>
</feature>
<comment type="caution">
    <text evidence="6">The sequence shown here is derived from an EMBL/GenBank/DDBJ whole genome shotgun (WGS) entry which is preliminary data.</text>
</comment>
<feature type="region of interest" description="Disordered" evidence="4">
    <location>
        <begin position="1"/>
        <end position="164"/>
    </location>
</feature>
<dbReference type="AlphaFoldDB" id="A0A427YTC8"/>
<dbReference type="EMBL" id="RSCD01000002">
    <property type="protein sequence ID" value="RSH94380.1"/>
    <property type="molecule type" value="Genomic_DNA"/>
</dbReference>
<evidence type="ECO:0000256" key="3">
    <source>
        <dbReference type="PROSITE-ProRule" id="PRU00176"/>
    </source>
</evidence>
<evidence type="ECO:0000256" key="1">
    <source>
        <dbReference type="ARBA" id="ARBA00004123"/>
    </source>
</evidence>
<feature type="region of interest" description="Disordered" evidence="4">
    <location>
        <begin position="533"/>
        <end position="588"/>
    </location>
</feature>
<evidence type="ECO:0000313" key="7">
    <source>
        <dbReference type="Proteomes" id="UP000279259"/>
    </source>
</evidence>
<keyword evidence="2" id="KW-0539">Nucleus</keyword>
<keyword evidence="7" id="KW-1185">Reference proteome</keyword>
<feature type="compositionally biased region" description="Basic and acidic residues" evidence="4">
    <location>
        <begin position="37"/>
        <end position="65"/>
    </location>
</feature>
<dbReference type="PANTHER" id="PTHR13948">
    <property type="entry name" value="RNA-BINDING PROTEIN"/>
    <property type="match status" value="1"/>
</dbReference>
<dbReference type="Gene3D" id="3.30.70.330">
    <property type="match status" value="1"/>
</dbReference>
<dbReference type="PROSITE" id="PS50102">
    <property type="entry name" value="RRM"/>
    <property type="match status" value="1"/>
</dbReference>
<feature type="compositionally biased region" description="Basic and acidic residues" evidence="4">
    <location>
        <begin position="71"/>
        <end position="131"/>
    </location>
</feature>
<evidence type="ECO:0000259" key="5">
    <source>
        <dbReference type="PROSITE" id="PS50102"/>
    </source>
</evidence>
<dbReference type="GO" id="GO:0005634">
    <property type="term" value="C:nucleus"/>
    <property type="evidence" value="ECO:0007669"/>
    <property type="project" value="UniProtKB-SubCell"/>
</dbReference>